<evidence type="ECO:0000313" key="2">
    <source>
        <dbReference type="Proteomes" id="UP000294847"/>
    </source>
</evidence>
<sequence length="381" mass="43100">MTTNPEEKWAILFEDEPYNKEYLWVKRLGQGAYARADLVRNTNGQLEVRKLLHQPAFADNRRDTVTAEIITLIDIRKACSSPELALAKLNSAGFTTGISEHGRNNGDRSVGYWKFYNLGSCLDLMQLTSRMDLYIPSSFAAGLVADCLFGLENLLHSGKTHNDLYPRNIFVNSRELNGHRVVEGVIGDFGLCGTLPNPPHMRRVCDMRTDLLTLGKCVKFLAENRRPSSEIELIQISMDVIQKPLYPPDSPEKQRDECRWWQIRSILDLYISQWTNPSTPVSTFIDAITAFTELKQEALNDFRTSDESKTFNTVLQGVVNETASGVPTMFDSFQDLRRVAEQEFKGEIVQTVKICPRTFEISAAGDRIIVFANPEAQDCHP</sequence>
<dbReference type="GO" id="GO:0004672">
    <property type="term" value="F:protein kinase activity"/>
    <property type="evidence" value="ECO:0007669"/>
    <property type="project" value="InterPro"/>
</dbReference>
<dbReference type="PROSITE" id="PS50011">
    <property type="entry name" value="PROTEIN_KINASE_DOM"/>
    <property type="match status" value="1"/>
</dbReference>
<gene>
    <name evidence="1" type="ORF">PoMZ_09830</name>
</gene>
<dbReference type="EMBL" id="CP034204">
    <property type="protein sequence ID" value="QBZ54137.1"/>
    <property type="molecule type" value="Genomic_DNA"/>
</dbReference>
<reference evidence="1 2" key="1">
    <citation type="journal article" date="2019" name="Mol. Biol. Evol.">
        <title>Blast fungal genomes show frequent chromosomal changes, gene gains and losses, and effector gene turnover.</title>
        <authorList>
            <person name="Gomez Luciano L.B."/>
            <person name="Jason Tsai I."/>
            <person name="Chuma I."/>
            <person name="Tosa Y."/>
            <person name="Chen Y.H."/>
            <person name="Li J.Y."/>
            <person name="Li M.Y."/>
            <person name="Jade Lu M.Y."/>
            <person name="Nakayashiki H."/>
            <person name="Li W.H."/>
        </authorList>
    </citation>
    <scope>NUCLEOTIDE SEQUENCE [LARGE SCALE GENOMIC DNA]</scope>
    <source>
        <strain evidence="1">MZ5-1-6</strain>
    </source>
</reference>
<dbReference type="Proteomes" id="UP000294847">
    <property type="component" value="Chromosome 1"/>
</dbReference>
<organism evidence="1 2">
    <name type="scientific">Pyricularia oryzae</name>
    <name type="common">Rice blast fungus</name>
    <name type="synonym">Magnaporthe oryzae</name>
    <dbReference type="NCBI Taxonomy" id="318829"/>
    <lineage>
        <taxon>Eukaryota</taxon>
        <taxon>Fungi</taxon>
        <taxon>Dikarya</taxon>
        <taxon>Ascomycota</taxon>
        <taxon>Pezizomycotina</taxon>
        <taxon>Sordariomycetes</taxon>
        <taxon>Sordariomycetidae</taxon>
        <taxon>Magnaporthales</taxon>
        <taxon>Pyriculariaceae</taxon>
        <taxon>Pyricularia</taxon>
    </lineage>
</organism>
<dbReference type="Gene3D" id="3.30.200.20">
    <property type="entry name" value="Phosphorylase Kinase, domain 1"/>
    <property type="match status" value="1"/>
</dbReference>
<dbReference type="Gene3D" id="1.10.510.10">
    <property type="entry name" value="Transferase(Phosphotransferase) domain 1"/>
    <property type="match status" value="1"/>
</dbReference>
<evidence type="ECO:0000313" key="1">
    <source>
        <dbReference type="EMBL" id="QBZ54137.1"/>
    </source>
</evidence>
<name>A0A4P7MVH9_PYROR</name>
<dbReference type="GO" id="GO:0005524">
    <property type="term" value="F:ATP binding"/>
    <property type="evidence" value="ECO:0007669"/>
    <property type="project" value="InterPro"/>
</dbReference>
<dbReference type="InterPro" id="IPR011009">
    <property type="entry name" value="Kinase-like_dom_sf"/>
</dbReference>
<proteinExistence type="predicted"/>
<protein>
    <submittedName>
        <fullName evidence="1">Uncharacterized protein</fullName>
    </submittedName>
</protein>
<dbReference type="AlphaFoldDB" id="A0A4P7MVH9"/>
<dbReference type="InterPro" id="IPR000719">
    <property type="entry name" value="Prot_kinase_dom"/>
</dbReference>
<accession>A0A4P7MVH9</accession>
<dbReference type="SUPFAM" id="SSF56112">
    <property type="entry name" value="Protein kinase-like (PK-like)"/>
    <property type="match status" value="1"/>
</dbReference>